<dbReference type="SMART" id="SM00290">
    <property type="entry name" value="ZnF_UBP"/>
    <property type="match status" value="1"/>
</dbReference>
<evidence type="ECO:0000256" key="2">
    <source>
        <dbReference type="ARBA" id="ARBA00022664"/>
    </source>
</evidence>
<evidence type="ECO:0000256" key="7">
    <source>
        <dbReference type="ARBA" id="ARBA00023187"/>
    </source>
</evidence>
<evidence type="ECO:0000313" key="14">
    <source>
        <dbReference type="Proteomes" id="UP001205105"/>
    </source>
</evidence>
<evidence type="ECO:0000313" key="13">
    <source>
        <dbReference type="EMBL" id="KAI7841370.1"/>
    </source>
</evidence>
<comment type="subcellular location">
    <subcellularLocation>
        <location evidence="1">Nucleus</location>
    </subcellularLocation>
</comment>
<evidence type="ECO:0000256" key="8">
    <source>
        <dbReference type="ARBA" id="ARBA00023242"/>
    </source>
</evidence>
<keyword evidence="4" id="KW-0747">Spliceosome</keyword>
<dbReference type="InterPro" id="IPR033809">
    <property type="entry name" value="USP39"/>
</dbReference>
<sequence>MKRGRDELDGDGSEEGRGEQAAPAAAAAGGDSEQERQQQQQPGDGQQPPAQQAEEDDEDDRPLLQSYKMSKSLRKGIECPYLDTISRQNLDFDFEKCCSVTLSGHNVYACLVCGKYFQGRGPNTQAYTHALEAGHHMFMKASNGWLFVAYKLEVEDGRVYCLPDMYQVQDRSLGDIQYVLNPTFTAEDVAKLDTSVSWARALDGTEYMPGLVGLNNMKQNDYANVVVQALIRIHPIRDFFLRPENYKGCTSLLVQRFGELVRKTWNPRAFKGQVSPHEFMQAVMSASGKRFIIDQQSDPVDFLSWLVNTLHHDLTGGKRKKRSVITDCLQGELEVVTLAGTGKAKESAEDVTDRVPFLMLGLDLPAAPLFKDALEKVIIPQVPIFDILKKFDGQTVNEDIKHGRRRFRITKLPRFLVVHVRRFLKNQFFMEKNPTIVNFPVKNLELAACVPVPQGKDGQPAPSKYDLVANLVHEGKAGQGQGTYRVHVHRKVEEQWYEVQDLRVTEVLPQMVALSETYAQVYELKQ</sequence>
<dbReference type="InterPro" id="IPR001394">
    <property type="entry name" value="Peptidase_C19_UCH"/>
</dbReference>
<keyword evidence="2" id="KW-0507">mRNA processing</keyword>
<name>A0AAD5H5V4_9CHLO</name>
<keyword evidence="3" id="KW-0479">Metal-binding</keyword>
<feature type="domain" description="USP" evidence="11">
    <location>
        <begin position="212"/>
        <end position="525"/>
    </location>
</feature>
<dbReference type="Pfam" id="PF02148">
    <property type="entry name" value="zf-UBP"/>
    <property type="match status" value="1"/>
</dbReference>
<dbReference type="InterPro" id="IPR028889">
    <property type="entry name" value="USP"/>
</dbReference>
<feature type="region of interest" description="Disordered" evidence="10">
    <location>
        <begin position="1"/>
        <end position="62"/>
    </location>
</feature>
<evidence type="ECO:0000256" key="9">
    <source>
        <dbReference type="PROSITE-ProRule" id="PRU00502"/>
    </source>
</evidence>
<evidence type="ECO:0000256" key="5">
    <source>
        <dbReference type="ARBA" id="ARBA00022771"/>
    </source>
</evidence>
<reference evidence="13" key="1">
    <citation type="submission" date="2020-11" db="EMBL/GenBank/DDBJ databases">
        <title>Chlorella ohadii genome sequencing and assembly.</title>
        <authorList>
            <person name="Murik O."/>
            <person name="Treves H."/>
            <person name="Kedem I."/>
            <person name="Shotland Y."/>
            <person name="Kaplan A."/>
        </authorList>
    </citation>
    <scope>NUCLEOTIDE SEQUENCE</scope>
    <source>
        <strain evidence="13">1</strain>
    </source>
</reference>
<dbReference type="CDD" id="cd02669">
    <property type="entry name" value="Peptidase_C19M"/>
    <property type="match status" value="1"/>
</dbReference>
<feature type="domain" description="UBP-type" evidence="12">
    <location>
        <begin position="77"/>
        <end position="187"/>
    </location>
</feature>
<dbReference type="PROSITE" id="PS50271">
    <property type="entry name" value="ZF_UBP"/>
    <property type="match status" value="1"/>
</dbReference>
<dbReference type="GO" id="GO:0016579">
    <property type="term" value="P:protein deubiquitination"/>
    <property type="evidence" value="ECO:0007669"/>
    <property type="project" value="InterPro"/>
</dbReference>
<dbReference type="PANTHER" id="PTHR21646">
    <property type="entry name" value="UBIQUITIN CARBOXYL-TERMINAL HYDROLASE"/>
    <property type="match status" value="1"/>
</dbReference>
<dbReference type="PANTHER" id="PTHR21646:SF16">
    <property type="entry name" value="U4_U6.U5 TRI-SNRNP-ASSOCIATED PROTEIN 2"/>
    <property type="match status" value="1"/>
</dbReference>
<dbReference type="SUPFAM" id="SSF54001">
    <property type="entry name" value="Cysteine proteinases"/>
    <property type="match status" value="1"/>
</dbReference>
<dbReference type="PROSITE" id="PS50235">
    <property type="entry name" value="USP_3"/>
    <property type="match status" value="1"/>
</dbReference>
<keyword evidence="14" id="KW-1185">Reference proteome</keyword>
<dbReference type="InterPro" id="IPR038765">
    <property type="entry name" value="Papain-like_cys_pep_sf"/>
</dbReference>
<dbReference type="InterPro" id="IPR013083">
    <property type="entry name" value="Znf_RING/FYVE/PHD"/>
</dbReference>
<organism evidence="13 14">
    <name type="scientific">Chlorella ohadii</name>
    <dbReference type="NCBI Taxonomy" id="2649997"/>
    <lineage>
        <taxon>Eukaryota</taxon>
        <taxon>Viridiplantae</taxon>
        <taxon>Chlorophyta</taxon>
        <taxon>core chlorophytes</taxon>
        <taxon>Trebouxiophyceae</taxon>
        <taxon>Chlorellales</taxon>
        <taxon>Chlorellaceae</taxon>
        <taxon>Chlorella clade</taxon>
        <taxon>Chlorella</taxon>
    </lineage>
</organism>
<evidence type="ECO:0000259" key="12">
    <source>
        <dbReference type="PROSITE" id="PS50271"/>
    </source>
</evidence>
<dbReference type="Proteomes" id="UP001205105">
    <property type="component" value="Unassembled WGS sequence"/>
</dbReference>
<keyword evidence="8" id="KW-0539">Nucleus</keyword>
<feature type="compositionally biased region" description="Low complexity" evidence="10">
    <location>
        <begin position="37"/>
        <end position="52"/>
    </location>
</feature>
<keyword evidence="5 9" id="KW-0863">Zinc-finger</keyword>
<dbReference type="Pfam" id="PF00443">
    <property type="entry name" value="UCH"/>
    <property type="match status" value="1"/>
</dbReference>
<keyword evidence="7" id="KW-0508">mRNA splicing</keyword>
<dbReference type="GO" id="GO:0008270">
    <property type="term" value="F:zinc ion binding"/>
    <property type="evidence" value="ECO:0007669"/>
    <property type="project" value="UniProtKB-KW"/>
</dbReference>
<dbReference type="AlphaFoldDB" id="A0AAD5H5V4"/>
<dbReference type="SUPFAM" id="SSF57850">
    <property type="entry name" value="RING/U-box"/>
    <property type="match status" value="1"/>
</dbReference>
<dbReference type="InterPro" id="IPR050185">
    <property type="entry name" value="Ub_carboxyl-term_hydrolase"/>
</dbReference>
<proteinExistence type="predicted"/>
<evidence type="ECO:0000256" key="10">
    <source>
        <dbReference type="SAM" id="MobiDB-lite"/>
    </source>
</evidence>
<comment type="caution">
    <text evidence="13">The sequence shown here is derived from an EMBL/GenBank/DDBJ whole genome shotgun (WGS) entry which is preliminary data.</text>
</comment>
<dbReference type="EMBL" id="JADXDR010000064">
    <property type="protein sequence ID" value="KAI7841370.1"/>
    <property type="molecule type" value="Genomic_DNA"/>
</dbReference>
<keyword evidence="6" id="KW-0862">Zinc</keyword>
<dbReference type="GO" id="GO:0000245">
    <property type="term" value="P:spliceosomal complex assembly"/>
    <property type="evidence" value="ECO:0007669"/>
    <property type="project" value="InterPro"/>
</dbReference>
<evidence type="ECO:0000259" key="11">
    <source>
        <dbReference type="PROSITE" id="PS50235"/>
    </source>
</evidence>
<dbReference type="Gene3D" id="3.30.40.10">
    <property type="entry name" value="Zinc/RING finger domain, C3HC4 (zinc finger)"/>
    <property type="match status" value="1"/>
</dbReference>
<evidence type="ECO:0000256" key="6">
    <source>
        <dbReference type="ARBA" id="ARBA00022833"/>
    </source>
</evidence>
<protein>
    <submittedName>
        <fullName evidence="13">Uncharacterized protein</fullName>
    </submittedName>
</protein>
<dbReference type="GO" id="GO:0005681">
    <property type="term" value="C:spliceosomal complex"/>
    <property type="evidence" value="ECO:0007669"/>
    <property type="project" value="UniProtKB-KW"/>
</dbReference>
<accession>A0AAD5H5V4</accession>
<evidence type="ECO:0000256" key="3">
    <source>
        <dbReference type="ARBA" id="ARBA00022723"/>
    </source>
</evidence>
<evidence type="ECO:0000256" key="4">
    <source>
        <dbReference type="ARBA" id="ARBA00022728"/>
    </source>
</evidence>
<gene>
    <name evidence="13" type="ORF">COHA_004988</name>
</gene>
<dbReference type="Gene3D" id="3.90.70.10">
    <property type="entry name" value="Cysteine proteinases"/>
    <property type="match status" value="1"/>
</dbReference>
<dbReference type="InterPro" id="IPR001607">
    <property type="entry name" value="Znf_UBP"/>
</dbReference>
<evidence type="ECO:0000256" key="1">
    <source>
        <dbReference type="ARBA" id="ARBA00004123"/>
    </source>
</evidence>
<dbReference type="GO" id="GO:0004843">
    <property type="term" value="F:cysteine-type deubiquitinase activity"/>
    <property type="evidence" value="ECO:0007669"/>
    <property type="project" value="InterPro"/>
</dbReference>